<dbReference type="EMBL" id="JAHESD010000004">
    <property type="protein sequence ID" value="MBT1702298.1"/>
    <property type="molecule type" value="Genomic_DNA"/>
</dbReference>
<reference evidence="1 2" key="1">
    <citation type="submission" date="2021-05" db="EMBL/GenBank/DDBJ databases">
        <title>A Polyphasic approach of four new species of the genus Ohtaekwangia: Ohtaekwangia histidinii sp. nov., Ohtaekwangia cretensis sp. nov., Ohtaekwangia indiensis sp. nov., Ohtaekwangia reichenbachii sp. nov. from diverse environment.</title>
        <authorList>
            <person name="Octaviana S."/>
        </authorList>
    </citation>
    <scope>NUCLEOTIDE SEQUENCE [LARGE SCALE GENOMIC DNA]</scope>
    <source>
        <strain evidence="1 2">PWU20</strain>
    </source>
</reference>
<evidence type="ECO:0000313" key="1">
    <source>
        <dbReference type="EMBL" id="MBT1702298.1"/>
    </source>
</evidence>
<proteinExistence type="predicted"/>
<name>A0ABS5VLG8_9BACT</name>
<dbReference type="Proteomes" id="UP000772618">
    <property type="component" value="Unassembled WGS sequence"/>
</dbReference>
<evidence type="ECO:0000313" key="2">
    <source>
        <dbReference type="Proteomes" id="UP000772618"/>
    </source>
</evidence>
<accession>A0ABS5VLG8</accession>
<organism evidence="1 2">
    <name type="scientific">Chryseosolibacter indicus</name>
    <dbReference type="NCBI Taxonomy" id="2782351"/>
    <lineage>
        <taxon>Bacteria</taxon>
        <taxon>Pseudomonadati</taxon>
        <taxon>Bacteroidota</taxon>
        <taxon>Cytophagia</taxon>
        <taxon>Cytophagales</taxon>
        <taxon>Chryseotaleaceae</taxon>
        <taxon>Chryseosolibacter</taxon>
    </lineage>
</organism>
<gene>
    <name evidence="1" type="ORF">KK060_03355</name>
</gene>
<comment type="caution">
    <text evidence="1">The sequence shown here is derived from an EMBL/GenBank/DDBJ whole genome shotgun (WGS) entry which is preliminary data.</text>
</comment>
<keyword evidence="2" id="KW-1185">Reference proteome</keyword>
<sequence length="315" mass="36777">MTLLKQHSFLKQPKDEDYLWRYIKPERIRDFLDGNIYFSPLASFDDYYEAISPLHYCVLSFLKRSAPRNFDLSIPISEVPDIETFIGNIFMWMNLYHTNKVLSHLTGVTDEKLLREKLFHYCENPKIFSQPRFEIQSSHCASCWFVGDSVESALMWASYSQPGGIAVRIRYSDFKAIVQNYFTTNSYSLASQGVTNVYSGLIEYVDFDDQEKWSQLSDTGVPLAFFKQHFYKQENEYRLMIVKKDAQQPFNNLIRLIDDITKFTIILHPSSTHLDLLKVKGMIPNPTYVHISLSRMESKDKKYIEYIQAQPSGPS</sequence>
<protein>
    <recommendedName>
        <fullName evidence="3">DUF2971 domain-containing protein</fullName>
    </recommendedName>
</protein>
<evidence type="ECO:0008006" key="3">
    <source>
        <dbReference type="Google" id="ProtNLM"/>
    </source>
</evidence>
<dbReference type="RefSeq" id="WP_254152132.1">
    <property type="nucleotide sequence ID" value="NZ_JAHESD010000004.1"/>
</dbReference>